<evidence type="ECO:0000256" key="7">
    <source>
        <dbReference type="ARBA" id="ARBA00023242"/>
    </source>
</evidence>
<feature type="compositionally biased region" description="Polar residues" evidence="8">
    <location>
        <begin position="149"/>
        <end position="164"/>
    </location>
</feature>
<dbReference type="EMBL" id="UIGY01000011">
    <property type="protein sequence ID" value="SUZ08103.1"/>
    <property type="molecule type" value="Genomic_DNA"/>
</dbReference>
<evidence type="ECO:0000313" key="10">
    <source>
        <dbReference type="EMBL" id="SUZ08103.1"/>
    </source>
</evidence>
<dbReference type="Gene3D" id="4.10.240.10">
    <property type="entry name" value="Zn(2)-C6 fungal-type DNA-binding domain"/>
    <property type="match status" value="1"/>
</dbReference>
<feature type="domain" description="Zn(2)-C6 fungal-type" evidence="9">
    <location>
        <begin position="84"/>
        <end position="118"/>
    </location>
</feature>
<reference evidence="10" key="1">
    <citation type="submission" date="2018-07" db="EMBL/GenBank/DDBJ databases">
        <authorList>
            <person name="Quirk P.G."/>
            <person name="Krulwich T.A."/>
        </authorList>
    </citation>
    <scope>NUCLEOTIDE SEQUENCE</scope>
    <source>
        <strain evidence="10">96224</strain>
    </source>
</reference>
<dbReference type="PROSITE" id="PS00463">
    <property type="entry name" value="ZN2_CY6_FUNGAL_1"/>
    <property type="match status" value="1"/>
</dbReference>
<dbReference type="OrthoDB" id="8062037at2759"/>
<evidence type="ECO:0000259" key="9">
    <source>
        <dbReference type="PROSITE" id="PS50048"/>
    </source>
</evidence>
<keyword evidence="3" id="KW-0862">Zinc</keyword>
<evidence type="ECO:0000256" key="3">
    <source>
        <dbReference type="ARBA" id="ARBA00022833"/>
    </source>
</evidence>
<sequence length="851" mass="95762">MSNSDASIDPLLRSIASASPFKSCSPIATPENLPSRASEYNSPSPFLQQLNLHQLQTSSLTALESPQDEENLDDTFNDPKRSRACEACRGLKVRCDPDLSNPDAPCKRCAKANRNCIVTAPSRKRRKKTDSRVAELEKKIDALTATLAAQRTGSHSHANQNGENQHTHEHFSTPASPQLNLRQQQIISGQYGSPYACKPEFYAEEAARNNLLVAYQNIPQPTVDRKRKVAEMYANQPDSPTPASSIPANRDGLTDPWPDRNLMGPPNYKYKDVIDRGLITLDLANKIFDCYIYKMAPQMPIVVFPPGTTSERVRMSTPILFLAILSASSGLIYPRVQQALTKEIMSIFAERIIFQGEKSLELIQALQVSTLWYWPSEKYEELKFYQLIHIAAVMAIDIGMGKINKALATDETGLTREQLHNQKPKPFAETLEARRAWLGCYWLCCSASTTLRRPNIICWSSFIADSIDILENSSDAYLSDKILCQFIKAQHIVEEVSIDFSTDNLEESAHLSESEVQQLLKRFERDLKKWILESKKITMTPILKLTEHVVDLYVHEVALQFDRTIEQLKINRNKEACEKLSGKRYKTSLDFTRIDTFSDCLKSIERILEIFISLDTETIRALPVAKLVQVAYAITVLIKVYFVHTSSKSTSGNSISQNDFMIERYINELIDVLRAASVENKSQSSAKFLAALVILKTWFHHQKEKINQQLSLQSDRKQPSPLDGHLKNSTDKLLRTRRSTSLKQPSYSTANTPLHLLSEVAASNSGEQSSSINVRKYPAPANGRQQLPQESFSGFNELTNPAYPSSSLLSRNIDPSLSLEQNNFSSRDGIDNYGPYFGNDALFGGLMKYLV</sequence>
<evidence type="ECO:0000256" key="1">
    <source>
        <dbReference type="ARBA" id="ARBA00004123"/>
    </source>
</evidence>
<keyword evidence="4" id="KW-0805">Transcription regulation</keyword>
<dbReference type="SMART" id="SM00066">
    <property type="entry name" value="GAL4"/>
    <property type="match status" value="1"/>
</dbReference>
<dbReference type="CDD" id="cd12148">
    <property type="entry name" value="fungal_TF_MHR"/>
    <property type="match status" value="1"/>
</dbReference>
<dbReference type="SUPFAM" id="SSF57701">
    <property type="entry name" value="Zn2/Cys6 DNA-binding domain"/>
    <property type="match status" value="1"/>
</dbReference>
<evidence type="ECO:0000256" key="8">
    <source>
        <dbReference type="SAM" id="MobiDB-lite"/>
    </source>
</evidence>
<dbReference type="GO" id="GO:0000981">
    <property type="term" value="F:DNA-binding transcription factor activity, RNA polymerase II-specific"/>
    <property type="evidence" value="ECO:0007669"/>
    <property type="project" value="InterPro"/>
</dbReference>
<keyword evidence="6" id="KW-0804">Transcription</keyword>
<keyword evidence="2" id="KW-0479">Metal-binding</keyword>
<name>A0A381L2I9_BLUGR</name>
<dbReference type="PROSITE" id="PS50048">
    <property type="entry name" value="ZN2_CY6_FUNGAL_2"/>
    <property type="match status" value="1"/>
</dbReference>
<dbReference type="InterPro" id="IPR001138">
    <property type="entry name" value="Zn2Cys6_DnaBD"/>
</dbReference>
<dbReference type="InterPro" id="IPR051089">
    <property type="entry name" value="prtT"/>
</dbReference>
<keyword evidence="7" id="KW-0539">Nucleus</keyword>
<dbReference type="FunFam" id="4.10.240.10:FF:000003">
    <property type="entry name" value="C6 transcription factor (Leu3)"/>
    <property type="match status" value="1"/>
</dbReference>
<evidence type="ECO:0000256" key="2">
    <source>
        <dbReference type="ARBA" id="ARBA00022723"/>
    </source>
</evidence>
<dbReference type="InterPro" id="IPR036864">
    <property type="entry name" value="Zn2-C6_fun-type_DNA-bd_sf"/>
</dbReference>
<accession>A0A381L2I9</accession>
<dbReference type="CDD" id="cd00067">
    <property type="entry name" value="GAL4"/>
    <property type="match status" value="1"/>
</dbReference>
<evidence type="ECO:0000256" key="4">
    <source>
        <dbReference type="ARBA" id="ARBA00023015"/>
    </source>
</evidence>
<dbReference type="Pfam" id="PF00172">
    <property type="entry name" value="Zn_clus"/>
    <property type="match status" value="1"/>
</dbReference>
<dbReference type="GO" id="GO:0000976">
    <property type="term" value="F:transcription cis-regulatory region binding"/>
    <property type="evidence" value="ECO:0007669"/>
    <property type="project" value="TreeGrafter"/>
</dbReference>
<dbReference type="GO" id="GO:0001216">
    <property type="term" value="F:DNA-binding transcription activator activity"/>
    <property type="evidence" value="ECO:0007669"/>
    <property type="project" value="UniProtKB-ARBA"/>
</dbReference>
<protein>
    <submittedName>
        <fullName evidence="10">Bgt-2856</fullName>
    </submittedName>
</protein>
<keyword evidence="5" id="KW-0238">DNA-binding</keyword>
<dbReference type="PANTHER" id="PTHR31845:SF39">
    <property type="entry name" value="TRANSCRIPTION FACTOR PBCR-RELATED"/>
    <property type="match status" value="1"/>
</dbReference>
<organism evidence="10">
    <name type="scientific">Blumeria graminis f. sp. tritici 96224</name>
    <dbReference type="NCBI Taxonomy" id="1268274"/>
    <lineage>
        <taxon>Eukaryota</taxon>
        <taxon>Fungi</taxon>
        <taxon>Dikarya</taxon>
        <taxon>Ascomycota</taxon>
        <taxon>Pezizomycotina</taxon>
        <taxon>Leotiomycetes</taxon>
        <taxon>Erysiphales</taxon>
        <taxon>Erysiphaceae</taxon>
        <taxon>Blumeria</taxon>
    </lineage>
</organism>
<feature type="region of interest" description="Disordered" evidence="8">
    <location>
        <begin position="709"/>
        <end position="749"/>
    </location>
</feature>
<dbReference type="AlphaFoldDB" id="A0A381L2I9"/>
<dbReference type="GO" id="GO:0008270">
    <property type="term" value="F:zinc ion binding"/>
    <property type="evidence" value="ECO:0007669"/>
    <property type="project" value="InterPro"/>
</dbReference>
<feature type="compositionally biased region" description="Polar residues" evidence="8">
    <location>
        <begin position="236"/>
        <end position="247"/>
    </location>
</feature>
<proteinExistence type="predicted"/>
<feature type="compositionally biased region" description="Basic and acidic residues" evidence="8">
    <location>
        <begin position="714"/>
        <end position="734"/>
    </location>
</feature>
<feature type="region of interest" description="Disordered" evidence="8">
    <location>
        <begin position="768"/>
        <end position="788"/>
    </location>
</feature>
<dbReference type="PANTHER" id="PTHR31845">
    <property type="entry name" value="FINGER DOMAIN PROTEIN, PUTATIVE-RELATED"/>
    <property type="match status" value="1"/>
</dbReference>
<feature type="region of interest" description="Disordered" evidence="8">
    <location>
        <begin position="235"/>
        <end position="260"/>
    </location>
</feature>
<gene>
    <name evidence="10" type="ORF">BGT96224V2_LOCUS1267</name>
</gene>
<evidence type="ECO:0000256" key="6">
    <source>
        <dbReference type="ARBA" id="ARBA00023163"/>
    </source>
</evidence>
<comment type="subcellular location">
    <subcellularLocation>
        <location evidence="1">Nucleus</location>
    </subcellularLocation>
</comment>
<evidence type="ECO:0000256" key="5">
    <source>
        <dbReference type="ARBA" id="ARBA00023125"/>
    </source>
</evidence>
<feature type="region of interest" description="Disordered" evidence="8">
    <location>
        <begin position="149"/>
        <end position="174"/>
    </location>
</feature>
<dbReference type="GO" id="GO:0005634">
    <property type="term" value="C:nucleus"/>
    <property type="evidence" value="ECO:0007669"/>
    <property type="project" value="UniProtKB-SubCell"/>
</dbReference>